<dbReference type="AlphaFoldDB" id="A0A7S3R2Y8"/>
<reference evidence="4" key="1">
    <citation type="submission" date="2021-01" db="EMBL/GenBank/DDBJ databases">
        <authorList>
            <person name="Corre E."/>
            <person name="Pelletier E."/>
            <person name="Niang G."/>
            <person name="Scheremetjew M."/>
            <person name="Finn R."/>
            <person name="Kale V."/>
            <person name="Holt S."/>
            <person name="Cochrane G."/>
            <person name="Meng A."/>
            <person name="Brown T."/>
            <person name="Cohen L."/>
        </authorList>
    </citation>
    <scope>NUCLEOTIDE SEQUENCE</scope>
    <source>
        <strain evidence="4">CCMP1320</strain>
    </source>
</reference>
<feature type="transmembrane region" description="Helical" evidence="2">
    <location>
        <begin position="148"/>
        <end position="169"/>
    </location>
</feature>
<name>A0A7S3R2Y8_DUNTE</name>
<keyword evidence="2" id="KW-1133">Transmembrane helix</keyword>
<keyword evidence="2" id="KW-0812">Transmembrane</keyword>
<dbReference type="Pfam" id="PF10260">
    <property type="entry name" value="SAYSvFN"/>
    <property type="match status" value="1"/>
</dbReference>
<feature type="transmembrane region" description="Helical" evidence="2">
    <location>
        <begin position="175"/>
        <end position="195"/>
    </location>
</feature>
<proteinExistence type="predicted"/>
<accession>A0A7S3R2Y8</accession>
<dbReference type="PANTHER" id="PTHR13527">
    <property type="entry name" value="SAYSVFN DOMAIN-CONTAINING PROTEIN 1"/>
    <property type="match status" value="1"/>
</dbReference>
<feature type="domain" description="SAYSvFN" evidence="3">
    <location>
        <begin position="163"/>
        <end position="228"/>
    </location>
</feature>
<evidence type="ECO:0000313" key="4">
    <source>
        <dbReference type="EMBL" id="CAE0501034.1"/>
    </source>
</evidence>
<dbReference type="EMBL" id="HBIP01026672">
    <property type="protein sequence ID" value="CAE0501034.1"/>
    <property type="molecule type" value="Transcribed_RNA"/>
</dbReference>
<evidence type="ECO:0000256" key="1">
    <source>
        <dbReference type="SAM" id="MobiDB-lite"/>
    </source>
</evidence>
<dbReference type="InterPro" id="IPR019387">
    <property type="entry name" value="SAYSvFN_dom"/>
</dbReference>
<gene>
    <name evidence="4" type="ORF">DTER00134_LOCUS16107</name>
</gene>
<organism evidence="4">
    <name type="scientific">Dunaliella tertiolecta</name>
    <name type="common">Green alga</name>
    <dbReference type="NCBI Taxonomy" id="3047"/>
    <lineage>
        <taxon>Eukaryota</taxon>
        <taxon>Viridiplantae</taxon>
        <taxon>Chlorophyta</taxon>
        <taxon>core chlorophytes</taxon>
        <taxon>Chlorophyceae</taxon>
        <taxon>CS clade</taxon>
        <taxon>Chlamydomonadales</taxon>
        <taxon>Dunaliellaceae</taxon>
        <taxon>Dunaliella</taxon>
    </lineage>
</organism>
<sequence length="235" mass="25207">MKQVWAVLMGGSKIAVELAEDNVTLGTLRASIAKAVQRPEASFTLVRKGTAMHGDDKAAVDVEDGDTFLVAPQRKAPSPGIVSAAIQTHAGGPSRAHRGPWGARGPNADEDDDDGEEDPPMQLPANAPAWEHTVVAAVKRHCCSNPAFLDWVILIRPYRFAMLLVWLVVCYASSRLGMGPIFILASIAALIFCNLGKRKPGEASAYSIFNPGVRALPGQLDASEIDRQFRHGQMG</sequence>
<dbReference type="InterPro" id="IPR039159">
    <property type="entry name" value="SAYSD1"/>
</dbReference>
<evidence type="ECO:0000259" key="3">
    <source>
        <dbReference type="Pfam" id="PF10260"/>
    </source>
</evidence>
<feature type="region of interest" description="Disordered" evidence="1">
    <location>
        <begin position="89"/>
        <end position="121"/>
    </location>
</feature>
<feature type="compositionally biased region" description="Acidic residues" evidence="1">
    <location>
        <begin position="108"/>
        <end position="119"/>
    </location>
</feature>
<evidence type="ECO:0000256" key="2">
    <source>
        <dbReference type="SAM" id="Phobius"/>
    </source>
</evidence>
<protein>
    <recommendedName>
        <fullName evidence="3">SAYSvFN domain-containing protein</fullName>
    </recommendedName>
</protein>
<dbReference type="PANTHER" id="PTHR13527:SF0">
    <property type="entry name" value="SAYSVFN DOMAIN-CONTAINING PROTEIN 1"/>
    <property type="match status" value="1"/>
</dbReference>
<keyword evidence="2" id="KW-0472">Membrane</keyword>